<name>A0A292YPJ6_9BACL</name>
<gene>
    <name evidence="1" type="ORF">EFBL_3559</name>
</gene>
<sequence>MTEPPNNYLRKFPPAQLTESQVEELQKLEQELTEKAGSPILLMAFKAEN</sequence>
<keyword evidence="2" id="KW-1185">Reference proteome</keyword>
<accession>A0A292YPJ6</accession>
<dbReference type="RefSeq" id="WP_165912457.1">
    <property type="nucleotide sequence ID" value="NZ_BDUF01000109.1"/>
</dbReference>
<dbReference type="AlphaFoldDB" id="A0A292YPJ6"/>
<reference evidence="2" key="1">
    <citation type="submission" date="2017-07" db="EMBL/GenBank/DDBJ databases">
        <title>Draft genome sequence of Effusibacillus lacus strain skLN1.</title>
        <authorList>
            <person name="Watanabe M."/>
            <person name="Kojima H."/>
            <person name="Fukui M."/>
        </authorList>
    </citation>
    <scope>NUCLEOTIDE SEQUENCE [LARGE SCALE GENOMIC DNA]</scope>
    <source>
        <strain evidence="2">skLN1</strain>
    </source>
</reference>
<evidence type="ECO:0000313" key="1">
    <source>
        <dbReference type="EMBL" id="GAX91868.1"/>
    </source>
</evidence>
<protein>
    <submittedName>
        <fullName evidence="1">Uncharacterized protein</fullName>
    </submittedName>
</protein>
<comment type="caution">
    <text evidence="1">The sequence shown here is derived from an EMBL/GenBank/DDBJ whole genome shotgun (WGS) entry which is preliminary data.</text>
</comment>
<proteinExistence type="predicted"/>
<dbReference type="Proteomes" id="UP000217785">
    <property type="component" value="Unassembled WGS sequence"/>
</dbReference>
<evidence type="ECO:0000313" key="2">
    <source>
        <dbReference type="Proteomes" id="UP000217785"/>
    </source>
</evidence>
<dbReference type="EMBL" id="BDUF01000109">
    <property type="protein sequence ID" value="GAX91868.1"/>
    <property type="molecule type" value="Genomic_DNA"/>
</dbReference>
<organism evidence="1 2">
    <name type="scientific">Effusibacillus lacus</name>
    <dbReference type="NCBI Taxonomy" id="1348429"/>
    <lineage>
        <taxon>Bacteria</taxon>
        <taxon>Bacillati</taxon>
        <taxon>Bacillota</taxon>
        <taxon>Bacilli</taxon>
        <taxon>Bacillales</taxon>
        <taxon>Alicyclobacillaceae</taxon>
        <taxon>Effusibacillus</taxon>
    </lineage>
</organism>